<evidence type="ECO:0000313" key="1">
    <source>
        <dbReference type="EMBL" id="VVC30600.1"/>
    </source>
</evidence>
<dbReference type="AlphaFoldDB" id="A0A5E4MMM3"/>
<dbReference type="EMBL" id="CABPRJ010000525">
    <property type="protein sequence ID" value="VVC30600.1"/>
    <property type="molecule type" value="Genomic_DNA"/>
</dbReference>
<organism evidence="1 2">
    <name type="scientific">Cinara cedri</name>
    <dbReference type="NCBI Taxonomy" id="506608"/>
    <lineage>
        <taxon>Eukaryota</taxon>
        <taxon>Metazoa</taxon>
        <taxon>Ecdysozoa</taxon>
        <taxon>Arthropoda</taxon>
        <taxon>Hexapoda</taxon>
        <taxon>Insecta</taxon>
        <taxon>Pterygota</taxon>
        <taxon>Neoptera</taxon>
        <taxon>Paraneoptera</taxon>
        <taxon>Hemiptera</taxon>
        <taxon>Sternorrhyncha</taxon>
        <taxon>Aphidomorpha</taxon>
        <taxon>Aphidoidea</taxon>
        <taxon>Aphididae</taxon>
        <taxon>Lachninae</taxon>
        <taxon>Cinara</taxon>
    </lineage>
</organism>
<dbReference type="Proteomes" id="UP000325440">
    <property type="component" value="Unassembled WGS sequence"/>
</dbReference>
<dbReference type="GO" id="GO:0003676">
    <property type="term" value="F:nucleic acid binding"/>
    <property type="evidence" value="ECO:0007669"/>
    <property type="project" value="InterPro"/>
</dbReference>
<gene>
    <name evidence="1" type="ORF">CINCED_3A023757</name>
</gene>
<keyword evidence="2" id="KW-1185">Reference proteome</keyword>
<reference evidence="1 2" key="1">
    <citation type="submission" date="2019-08" db="EMBL/GenBank/DDBJ databases">
        <authorList>
            <person name="Alioto T."/>
            <person name="Alioto T."/>
            <person name="Gomez Garrido J."/>
        </authorList>
    </citation>
    <scope>NUCLEOTIDE SEQUENCE [LARGE SCALE GENOMIC DNA]</scope>
</reference>
<proteinExistence type="predicted"/>
<dbReference type="OrthoDB" id="9986793at2759"/>
<dbReference type="Gene3D" id="3.30.420.10">
    <property type="entry name" value="Ribonuclease H-like superfamily/Ribonuclease H"/>
    <property type="match status" value="1"/>
</dbReference>
<evidence type="ECO:0000313" key="2">
    <source>
        <dbReference type="Proteomes" id="UP000325440"/>
    </source>
</evidence>
<dbReference type="InterPro" id="IPR036397">
    <property type="entry name" value="RNaseH_sf"/>
</dbReference>
<accession>A0A5E4MMM3</accession>
<protein>
    <submittedName>
        <fullName evidence="1">Uncharacterized protein</fullName>
    </submittedName>
</protein>
<name>A0A5E4MMM3_9HEMI</name>
<sequence>MRKELGGEATRSFRENNHLAVLFRRRDAGAAVSINGESYRAMIANILIPFLINNDMNDYWLQQDGATACTVRATIASLHLWFLGCLISKNGDFNWLPRSPYLTPPDFFL</sequence>